<accession>A0AAV7WMZ9</accession>
<evidence type="ECO:0000256" key="1">
    <source>
        <dbReference type="SAM" id="MobiDB-lite"/>
    </source>
</evidence>
<gene>
    <name evidence="2" type="ORF">NDU88_001762</name>
</gene>
<evidence type="ECO:0000313" key="3">
    <source>
        <dbReference type="Proteomes" id="UP001066276"/>
    </source>
</evidence>
<dbReference type="Proteomes" id="UP001066276">
    <property type="component" value="Chromosome 1_1"/>
</dbReference>
<comment type="caution">
    <text evidence="2">The sequence shown here is derived from an EMBL/GenBank/DDBJ whole genome shotgun (WGS) entry which is preliminary data.</text>
</comment>
<organism evidence="2 3">
    <name type="scientific">Pleurodeles waltl</name>
    <name type="common">Iberian ribbed newt</name>
    <dbReference type="NCBI Taxonomy" id="8319"/>
    <lineage>
        <taxon>Eukaryota</taxon>
        <taxon>Metazoa</taxon>
        <taxon>Chordata</taxon>
        <taxon>Craniata</taxon>
        <taxon>Vertebrata</taxon>
        <taxon>Euteleostomi</taxon>
        <taxon>Amphibia</taxon>
        <taxon>Batrachia</taxon>
        <taxon>Caudata</taxon>
        <taxon>Salamandroidea</taxon>
        <taxon>Salamandridae</taxon>
        <taxon>Pleurodelinae</taxon>
        <taxon>Pleurodeles</taxon>
    </lineage>
</organism>
<evidence type="ECO:0000313" key="2">
    <source>
        <dbReference type="EMBL" id="KAJ1214135.1"/>
    </source>
</evidence>
<name>A0AAV7WMZ9_PLEWA</name>
<feature type="compositionally biased region" description="Basic and acidic residues" evidence="1">
    <location>
        <begin position="14"/>
        <end position="23"/>
    </location>
</feature>
<keyword evidence="3" id="KW-1185">Reference proteome</keyword>
<reference evidence="2" key="1">
    <citation type="journal article" date="2022" name="bioRxiv">
        <title>Sequencing and chromosome-scale assembly of the giantPleurodeles waltlgenome.</title>
        <authorList>
            <person name="Brown T."/>
            <person name="Elewa A."/>
            <person name="Iarovenko S."/>
            <person name="Subramanian E."/>
            <person name="Araus A.J."/>
            <person name="Petzold A."/>
            <person name="Susuki M."/>
            <person name="Suzuki K.-i.T."/>
            <person name="Hayashi T."/>
            <person name="Toyoda A."/>
            <person name="Oliveira C."/>
            <person name="Osipova E."/>
            <person name="Leigh N.D."/>
            <person name="Simon A."/>
            <person name="Yun M.H."/>
        </authorList>
    </citation>
    <scope>NUCLEOTIDE SEQUENCE</scope>
    <source>
        <strain evidence="2">20211129_DDA</strain>
        <tissue evidence="2">Liver</tissue>
    </source>
</reference>
<dbReference type="AlphaFoldDB" id="A0AAV7WMZ9"/>
<sequence length="98" mass="10697">MRRKSSTLPQAGTEDLRRDRRLSAESSVEPGVTSVPRSDKEEVSSEAQSPSGAESADPPRNGLERRNVVLWDHSTDVGIEAHGEKCRTPGRNGIVVYP</sequence>
<protein>
    <submittedName>
        <fullName evidence="2">Uncharacterized protein</fullName>
    </submittedName>
</protein>
<proteinExistence type="predicted"/>
<dbReference type="EMBL" id="JANPWB010000001">
    <property type="protein sequence ID" value="KAJ1214135.1"/>
    <property type="molecule type" value="Genomic_DNA"/>
</dbReference>
<feature type="compositionally biased region" description="Polar residues" evidence="1">
    <location>
        <begin position="1"/>
        <end position="10"/>
    </location>
</feature>
<feature type="region of interest" description="Disordered" evidence="1">
    <location>
        <begin position="1"/>
        <end position="68"/>
    </location>
</feature>